<sequence length="143" mass="15418">MPFDEAFRAANLAAMLGWAALILLPRHPWVLLGIRWGVATTLSLLYAVLIAVFFRAEDGFSSLAEVQALFASPGVALAGWVHYLAFDLLVGLWIAHRADAIALHRMLQAPILAATFLVGPIGFLLFQAVLATRAGLAGVQARR</sequence>
<evidence type="ECO:0000313" key="2">
    <source>
        <dbReference type="EMBL" id="MBK1656918.1"/>
    </source>
</evidence>
<dbReference type="Proteomes" id="UP000697995">
    <property type="component" value="Unassembled WGS sequence"/>
</dbReference>
<evidence type="ECO:0000313" key="3">
    <source>
        <dbReference type="Proteomes" id="UP000697995"/>
    </source>
</evidence>
<keyword evidence="1" id="KW-0812">Transmembrane</keyword>
<name>A0ABS1CR59_9PROT</name>
<feature type="transmembrane region" description="Helical" evidence="1">
    <location>
        <begin position="107"/>
        <end position="130"/>
    </location>
</feature>
<evidence type="ECO:0000256" key="1">
    <source>
        <dbReference type="SAM" id="Phobius"/>
    </source>
</evidence>
<dbReference type="RefSeq" id="WP_133218346.1">
    <property type="nucleotide sequence ID" value="NZ_NRSG01000005.1"/>
</dbReference>
<gene>
    <name evidence="2" type="ORF">CKO45_01590</name>
</gene>
<dbReference type="InterPro" id="IPR025461">
    <property type="entry name" value="ABA4-like"/>
</dbReference>
<comment type="caution">
    <text evidence="2">The sequence shown here is derived from an EMBL/GenBank/DDBJ whole genome shotgun (WGS) entry which is preliminary data.</text>
</comment>
<feature type="transmembrane region" description="Helical" evidence="1">
    <location>
        <begin position="74"/>
        <end position="95"/>
    </location>
</feature>
<accession>A0ABS1CR59</accession>
<protein>
    <recommendedName>
        <fullName evidence="4">DUF4281 domain-containing protein</fullName>
    </recommendedName>
</protein>
<proteinExistence type="predicted"/>
<evidence type="ECO:0008006" key="4">
    <source>
        <dbReference type="Google" id="ProtNLM"/>
    </source>
</evidence>
<reference evidence="2 3" key="1">
    <citation type="journal article" date="2020" name="Microorganisms">
        <title>Osmotic Adaptation and Compatible Solute Biosynthesis of Phototrophic Bacteria as Revealed from Genome Analyses.</title>
        <authorList>
            <person name="Imhoff J.F."/>
            <person name="Rahn T."/>
            <person name="Kunzel S."/>
            <person name="Keller A."/>
            <person name="Neulinger S.C."/>
        </authorList>
    </citation>
    <scope>NUCLEOTIDE SEQUENCE [LARGE SCALE GENOMIC DNA]</scope>
    <source>
        <strain evidence="2 3">DSM 15382</strain>
    </source>
</reference>
<feature type="transmembrane region" description="Helical" evidence="1">
    <location>
        <begin position="36"/>
        <end position="54"/>
    </location>
</feature>
<dbReference type="EMBL" id="NRSG01000005">
    <property type="protein sequence ID" value="MBK1656918.1"/>
    <property type="molecule type" value="Genomic_DNA"/>
</dbReference>
<keyword evidence="3" id="KW-1185">Reference proteome</keyword>
<dbReference type="Pfam" id="PF14108">
    <property type="entry name" value="ABA4-like"/>
    <property type="match status" value="1"/>
</dbReference>
<keyword evidence="1" id="KW-1133">Transmembrane helix</keyword>
<keyword evidence="1" id="KW-0472">Membrane</keyword>
<organism evidence="2 3">
    <name type="scientific">Paracraurococcus ruber</name>
    <dbReference type="NCBI Taxonomy" id="77675"/>
    <lineage>
        <taxon>Bacteria</taxon>
        <taxon>Pseudomonadati</taxon>
        <taxon>Pseudomonadota</taxon>
        <taxon>Alphaproteobacteria</taxon>
        <taxon>Acetobacterales</taxon>
        <taxon>Roseomonadaceae</taxon>
        <taxon>Paracraurococcus</taxon>
    </lineage>
</organism>
<feature type="transmembrane region" description="Helical" evidence="1">
    <location>
        <begin position="6"/>
        <end position="24"/>
    </location>
</feature>